<gene>
    <name evidence="2" type="primary">ftsH_38</name>
    <name evidence="2" type="ORF">SDC9_57269</name>
</gene>
<dbReference type="SUPFAM" id="SSF52540">
    <property type="entry name" value="P-loop containing nucleoside triphosphate hydrolases"/>
    <property type="match status" value="1"/>
</dbReference>
<dbReference type="GO" id="GO:0016887">
    <property type="term" value="F:ATP hydrolysis activity"/>
    <property type="evidence" value="ECO:0007669"/>
    <property type="project" value="InterPro"/>
</dbReference>
<evidence type="ECO:0000313" key="2">
    <source>
        <dbReference type="EMBL" id="MPM10932.1"/>
    </source>
</evidence>
<dbReference type="InterPro" id="IPR003959">
    <property type="entry name" value="ATPase_AAA_core"/>
</dbReference>
<dbReference type="SMART" id="SM00382">
    <property type="entry name" value="AAA"/>
    <property type="match status" value="1"/>
</dbReference>
<proteinExistence type="predicted"/>
<name>A0A644X434_9ZZZZ</name>
<comment type="caution">
    <text evidence="2">The sequence shown here is derived from an EMBL/GenBank/DDBJ whole genome shotgun (WGS) entry which is preliminary data.</text>
</comment>
<dbReference type="InterPro" id="IPR050168">
    <property type="entry name" value="AAA_ATPase_domain"/>
</dbReference>
<dbReference type="AlphaFoldDB" id="A0A644X434"/>
<sequence>MKQADYIKQMAKLALANDNTRLLDLLYQFVEYSQQNNRGKFATEILSIIKDSDRENSLGKLREYRLNKEFECKADEYILQTLMSSFTMKDLVCTQNVQEEFEYFIKERRQADALAKMDIPVSNKILLHGPSGCGKTLSAYVLAGELNRPLIIVNLGTIISSKLGETSKNLAQIFKTADKEKAIVLLDEFDSLGKIRDYDQDHGEMKRVVNTILQLFDFVSQDTIIIAATNQLQMIDEALIRRFDLSIKIDLPNSEQVYALIQYTIKDRFVFDNEQTKEDIINSECKSLSYYVIKRALLNAIKRNILDGYNDNVIRTDIWKKLLNEKRIG</sequence>
<accession>A0A644X434</accession>
<keyword evidence="2" id="KW-0378">Hydrolase</keyword>
<dbReference type="PROSITE" id="PS00674">
    <property type="entry name" value="AAA"/>
    <property type="match status" value="1"/>
</dbReference>
<dbReference type="GO" id="GO:0008237">
    <property type="term" value="F:metallopeptidase activity"/>
    <property type="evidence" value="ECO:0007669"/>
    <property type="project" value="UniProtKB-KW"/>
</dbReference>
<evidence type="ECO:0000259" key="1">
    <source>
        <dbReference type="SMART" id="SM00382"/>
    </source>
</evidence>
<organism evidence="2">
    <name type="scientific">bioreactor metagenome</name>
    <dbReference type="NCBI Taxonomy" id="1076179"/>
    <lineage>
        <taxon>unclassified sequences</taxon>
        <taxon>metagenomes</taxon>
        <taxon>ecological metagenomes</taxon>
    </lineage>
</organism>
<keyword evidence="2" id="KW-0482">Metalloprotease</keyword>
<dbReference type="Gene3D" id="3.40.50.300">
    <property type="entry name" value="P-loop containing nucleotide triphosphate hydrolases"/>
    <property type="match status" value="1"/>
</dbReference>
<dbReference type="Pfam" id="PF00004">
    <property type="entry name" value="AAA"/>
    <property type="match status" value="1"/>
</dbReference>
<dbReference type="EMBL" id="VSSQ01001760">
    <property type="protein sequence ID" value="MPM10932.1"/>
    <property type="molecule type" value="Genomic_DNA"/>
</dbReference>
<dbReference type="CDD" id="cd19481">
    <property type="entry name" value="RecA-like_protease"/>
    <property type="match status" value="1"/>
</dbReference>
<protein>
    <submittedName>
        <fullName evidence="2">ATP-dependent zinc metalloprotease FtsH</fullName>
        <ecNumber evidence="2">3.4.24.-</ecNumber>
    </submittedName>
</protein>
<keyword evidence="2" id="KW-0645">Protease</keyword>
<dbReference type="GO" id="GO:0006508">
    <property type="term" value="P:proteolysis"/>
    <property type="evidence" value="ECO:0007669"/>
    <property type="project" value="UniProtKB-KW"/>
</dbReference>
<dbReference type="PANTHER" id="PTHR23077">
    <property type="entry name" value="AAA-FAMILY ATPASE"/>
    <property type="match status" value="1"/>
</dbReference>
<dbReference type="InterPro" id="IPR003960">
    <property type="entry name" value="ATPase_AAA_CS"/>
</dbReference>
<dbReference type="GO" id="GO:0005524">
    <property type="term" value="F:ATP binding"/>
    <property type="evidence" value="ECO:0007669"/>
    <property type="project" value="InterPro"/>
</dbReference>
<feature type="domain" description="AAA+ ATPase" evidence="1">
    <location>
        <begin position="121"/>
        <end position="253"/>
    </location>
</feature>
<dbReference type="InterPro" id="IPR027417">
    <property type="entry name" value="P-loop_NTPase"/>
</dbReference>
<dbReference type="PANTHER" id="PTHR23077:SF198">
    <property type="entry name" value="ATP-DEPENDENT ZINC METALLOPROTEASE FTSH"/>
    <property type="match status" value="1"/>
</dbReference>
<dbReference type="InterPro" id="IPR003593">
    <property type="entry name" value="AAA+_ATPase"/>
</dbReference>
<dbReference type="EC" id="3.4.24.-" evidence="2"/>
<reference evidence="2" key="1">
    <citation type="submission" date="2019-08" db="EMBL/GenBank/DDBJ databases">
        <authorList>
            <person name="Kucharzyk K."/>
            <person name="Murdoch R.W."/>
            <person name="Higgins S."/>
            <person name="Loffler F."/>
        </authorList>
    </citation>
    <scope>NUCLEOTIDE SEQUENCE</scope>
</reference>